<feature type="region of interest" description="Disordered" evidence="1">
    <location>
        <begin position="487"/>
        <end position="708"/>
    </location>
</feature>
<feature type="compositionally biased region" description="Low complexity" evidence="1">
    <location>
        <begin position="32"/>
        <end position="62"/>
    </location>
</feature>
<feature type="compositionally biased region" description="Basic and acidic residues" evidence="1">
    <location>
        <begin position="749"/>
        <end position="765"/>
    </location>
</feature>
<evidence type="ECO:0000256" key="1">
    <source>
        <dbReference type="SAM" id="MobiDB-lite"/>
    </source>
</evidence>
<feature type="region of interest" description="Disordered" evidence="1">
    <location>
        <begin position="1013"/>
        <end position="1051"/>
    </location>
</feature>
<feature type="compositionally biased region" description="Basic residues" evidence="1">
    <location>
        <begin position="123"/>
        <end position="134"/>
    </location>
</feature>
<dbReference type="AlphaFoldDB" id="A0A2T3AZ58"/>
<sequence>MSSDHATLDFSPRRVSSNASLLERRATPSTVSSSKRGFSAASSETGESSAAASNRNSLSASNDGLLDGMAEKNDPFEGAVPAKIGKGSHRSHRSRNGGGFLLSNSVFEPPPGDAEAALEHTAHRPSSKNRKGKSVVRIEERKQTKKRSDTALRLGVGNSPLGATVTTAGTDNGLDGDTTEDVGNHTATKAKGIGLDVDSTQIVNLALNLSESRRNAARRSLSAAAPPISNAFGESFTGGGSLRQHLQQQRRSSRNLSPKSERVDRSLTASPRIGSSQKIHSPLHTSFDTEPDGGYRYHFTASTLARAEKAKNAIGLMAEYRRLLQYVPPLKPQGIERATTATSSESPLASLLTPSRTAETTSSTPRQLGRQYNPLQYIRNRKVRARERKSIDAEAQGFEDLARVSSWVDQVAAEALSNEYQEADCLPMPPISKAEEVSSSPRTSPQAKSQNANPKVKRPRIDWVTNPADMIADLFWMEQDDNKKMIEDRSGRKIFPPSAELKRPPSRRDGEPEPQETPGLRVQKSPDLRIDTKLPEFRSLKGDSDRHFDSVTSRAKQRLRDATRIHHGHNGSVRELHLLRARSPSDSDSSDTDGVHHPRRKRSGTADSRDRGKDILEKQMMEVLEREMRQQEWSVPHGSIESQTDGPLLVGSSSRGHSRSGSFAAKANRQRLNSMVHDSSGRPSLEVPPLNPRGSLEELDSTAPNSPQTKACQIANTFVPSIAMDLSPPPRQISPTRHHMSKVRSRINPFHEHSRTDSRGRKDTLETPVSAPPLSRNEMPSESPETPERRKRSMSPAKKISTRKTDDSSKSSGKASVRKGKGGDEPSSFRGLFKATRGPVARVSDFLWRKESSPITGTSSGFSTDESDVEDLRATKSNVEKYSRENSAEPPSDDNDDALALKGKEYSHVGMPVFISSTERHGRHENVGAGIDTSSERQAREERRKSSRANLLEVPPRIDIQHASPSSPELEPSRRYSSVSDLESRRGSLRNGVESADARLNAILGFPGRRSSNLPVTGLSSLETTHGKRPTLEGNRQWSISDRGVSPHRGPMTKREIARVRALLLSSGIKAKEISRRAAETKDLCNTDEKPYSDIAKLAHEKVNPVQKSEQHLLAARIISDDIQLSSRMWQATADSFCNTTVQEIIGRVDHLHSIITDNLTPMVRTAGDEADEVSKDLVTSQTLQVKRIIDTMDKMMRRRRRRFRWLRRGGWVIVEWALVGVMWSLNLPTLPN</sequence>
<dbReference type="GeneID" id="36577398"/>
<feature type="region of interest" description="Disordered" evidence="1">
    <location>
        <begin position="1"/>
        <end position="182"/>
    </location>
</feature>
<feature type="compositionally biased region" description="Low complexity" evidence="1">
    <location>
        <begin position="964"/>
        <end position="978"/>
    </location>
</feature>
<feature type="region of interest" description="Disordered" evidence="1">
    <location>
        <begin position="431"/>
        <end position="461"/>
    </location>
</feature>
<feature type="compositionally biased region" description="Basic and acidic residues" evidence="1">
    <location>
        <begin position="524"/>
        <end position="549"/>
    </location>
</feature>
<feature type="compositionally biased region" description="Polar residues" evidence="1">
    <location>
        <begin position="339"/>
        <end position="366"/>
    </location>
</feature>
<dbReference type="STRING" id="857342.A0A2T3AZ58"/>
<keyword evidence="3" id="KW-1185">Reference proteome</keyword>
<feature type="compositionally biased region" description="Basic and acidic residues" evidence="1">
    <location>
        <begin position="500"/>
        <end position="511"/>
    </location>
</feature>
<name>A0A2T3AZ58_AMORE</name>
<dbReference type="InterPro" id="IPR038769">
    <property type="entry name" value="MTC4"/>
</dbReference>
<feature type="compositionally biased region" description="Basic residues" evidence="1">
    <location>
        <begin position="86"/>
        <end position="95"/>
    </location>
</feature>
<dbReference type="RefSeq" id="XP_024719948.1">
    <property type="nucleotide sequence ID" value="XM_024869317.1"/>
</dbReference>
<feature type="compositionally biased region" description="Basic residues" evidence="1">
    <location>
        <begin position="736"/>
        <end position="745"/>
    </location>
</feature>
<dbReference type="PANTHER" id="PTHR38426">
    <property type="entry name" value="MAINTENANCE OF TELOMERE CAPPING PROTEIN 4"/>
    <property type="match status" value="1"/>
</dbReference>
<feature type="compositionally biased region" description="Low complexity" evidence="1">
    <location>
        <begin position="651"/>
        <end position="662"/>
    </location>
</feature>
<dbReference type="InParanoid" id="A0A2T3AZ58"/>
<dbReference type="Proteomes" id="UP000241818">
    <property type="component" value="Unassembled WGS sequence"/>
</dbReference>
<feature type="compositionally biased region" description="Basic and acidic residues" evidence="1">
    <location>
        <begin position="870"/>
        <end position="887"/>
    </location>
</feature>
<gene>
    <name evidence="2" type="ORF">M430DRAFT_67922</name>
</gene>
<feature type="region of interest" description="Disordered" evidence="1">
    <location>
        <begin position="722"/>
        <end position="833"/>
    </location>
</feature>
<feature type="compositionally biased region" description="Polar residues" evidence="1">
    <location>
        <begin position="437"/>
        <end position="453"/>
    </location>
</feature>
<feature type="compositionally biased region" description="Basic and acidic residues" evidence="1">
    <location>
        <begin position="607"/>
        <end position="630"/>
    </location>
</feature>
<feature type="region of interest" description="Disordered" evidence="1">
    <location>
        <begin position="228"/>
        <end position="292"/>
    </location>
</feature>
<proteinExistence type="predicted"/>
<evidence type="ECO:0000313" key="3">
    <source>
        <dbReference type="Proteomes" id="UP000241818"/>
    </source>
</evidence>
<dbReference type="OrthoDB" id="5402622at2759"/>
<feature type="region of interest" description="Disordered" evidence="1">
    <location>
        <begin position="916"/>
        <end position="991"/>
    </location>
</feature>
<feature type="compositionally biased region" description="Basic and acidic residues" evidence="1">
    <location>
        <begin position="136"/>
        <end position="150"/>
    </location>
</feature>
<feature type="compositionally biased region" description="Polar residues" evidence="1">
    <location>
        <begin position="853"/>
        <end position="864"/>
    </location>
</feature>
<dbReference type="EMBL" id="KZ679013">
    <property type="protein sequence ID" value="PSS15349.1"/>
    <property type="molecule type" value="Genomic_DNA"/>
</dbReference>
<accession>A0A2T3AZ58</accession>
<protein>
    <submittedName>
        <fullName evidence="2">Uncharacterized protein</fullName>
    </submittedName>
</protein>
<feature type="compositionally biased region" description="Polar residues" evidence="1">
    <location>
        <begin position="267"/>
        <end position="288"/>
    </location>
</feature>
<reference evidence="2 3" key="1">
    <citation type="journal article" date="2018" name="New Phytol.">
        <title>Comparative genomics and transcriptomics depict ericoid mycorrhizal fungi as versatile saprotrophs and plant mutualists.</title>
        <authorList>
            <person name="Martino E."/>
            <person name="Morin E."/>
            <person name="Grelet G.A."/>
            <person name="Kuo A."/>
            <person name="Kohler A."/>
            <person name="Daghino S."/>
            <person name="Barry K.W."/>
            <person name="Cichocki N."/>
            <person name="Clum A."/>
            <person name="Dockter R.B."/>
            <person name="Hainaut M."/>
            <person name="Kuo R.C."/>
            <person name="LaButti K."/>
            <person name="Lindahl B.D."/>
            <person name="Lindquist E.A."/>
            <person name="Lipzen A."/>
            <person name="Khouja H.R."/>
            <person name="Magnuson J."/>
            <person name="Murat C."/>
            <person name="Ohm R.A."/>
            <person name="Singer S.W."/>
            <person name="Spatafora J.W."/>
            <person name="Wang M."/>
            <person name="Veneault-Fourrey C."/>
            <person name="Henrissat B."/>
            <person name="Grigoriev I.V."/>
            <person name="Martin F.M."/>
            <person name="Perotto S."/>
        </authorList>
    </citation>
    <scope>NUCLEOTIDE SEQUENCE [LARGE SCALE GENOMIC DNA]</scope>
    <source>
        <strain evidence="2 3">ATCC 22711</strain>
    </source>
</reference>
<feature type="region of interest" description="Disordered" evidence="1">
    <location>
        <begin position="337"/>
        <end position="368"/>
    </location>
</feature>
<organism evidence="2 3">
    <name type="scientific">Amorphotheca resinae ATCC 22711</name>
    <dbReference type="NCBI Taxonomy" id="857342"/>
    <lineage>
        <taxon>Eukaryota</taxon>
        <taxon>Fungi</taxon>
        <taxon>Dikarya</taxon>
        <taxon>Ascomycota</taxon>
        <taxon>Pezizomycotina</taxon>
        <taxon>Leotiomycetes</taxon>
        <taxon>Helotiales</taxon>
        <taxon>Amorphothecaceae</taxon>
        <taxon>Amorphotheca</taxon>
    </lineage>
</organism>
<evidence type="ECO:0000313" key="2">
    <source>
        <dbReference type="EMBL" id="PSS15349.1"/>
    </source>
</evidence>
<feature type="region of interest" description="Disordered" evidence="1">
    <location>
        <begin position="852"/>
        <end position="899"/>
    </location>
</feature>
<feature type="compositionally biased region" description="Polar residues" evidence="1">
    <location>
        <begin position="1013"/>
        <end position="1024"/>
    </location>
</feature>
<dbReference type="PANTHER" id="PTHR38426:SF1">
    <property type="entry name" value="MAINTENANCE OF TELOMERE CAPPING PROTEIN 4"/>
    <property type="match status" value="1"/>
</dbReference>
<feature type="compositionally biased region" description="Low complexity" evidence="1">
    <location>
        <begin position="242"/>
        <end position="257"/>
    </location>
</feature>
<feature type="compositionally biased region" description="Basic and acidic residues" evidence="1">
    <location>
        <begin position="934"/>
        <end position="944"/>
    </location>
</feature>